<dbReference type="Gene3D" id="3.40.50.410">
    <property type="entry name" value="von Willebrand factor, type A domain"/>
    <property type="match status" value="1"/>
</dbReference>
<sequence length="254" mass="28682">NVGYISTDGHHFSCENPATNVGDFHIVFVVDKSGSMSYSDCKPLGQKTQTSRLLYNHQNRLGAVYEAVYTFIETRKNSRKATRVGLSAIDRDITSLILFDDAATVVFENQSLSNTEQLLSKMMKFNANGGTSFHAGINKAAEIVEKYHDRQKTNVIIFLSNGECSVPESGLRSLCQREVKKGAPLYLYTVMFGSYENQSLQQMADIETEYLPRSTSKDVLRCQYLFGLNEIKLIEHFAQVSESLRKHQPMLIRK</sequence>
<reference evidence="2" key="1">
    <citation type="submission" date="2021-06" db="EMBL/GenBank/DDBJ databases">
        <authorList>
            <person name="Kallberg Y."/>
            <person name="Tangrot J."/>
            <person name="Rosling A."/>
        </authorList>
    </citation>
    <scope>NUCLEOTIDE SEQUENCE</scope>
    <source>
        <strain evidence="2">MT106</strain>
    </source>
</reference>
<dbReference type="SMART" id="SM00327">
    <property type="entry name" value="VWA"/>
    <property type="match status" value="1"/>
</dbReference>
<dbReference type="PROSITE" id="PS50234">
    <property type="entry name" value="VWFA"/>
    <property type="match status" value="1"/>
</dbReference>
<proteinExistence type="predicted"/>
<feature type="non-terminal residue" evidence="2">
    <location>
        <position position="1"/>
    </location>
</feature>
<comment type="caution">
    <text evidence="2">The sequence shown here is derived from an EMBL/GenBank/DDBJ whole genome shotgun (WGS) entry which is preliminary data.</text>
</comment>
<dbReference type="CDD" id="cd00198">
    <property type="entry name" value="vWFA"/>
    <property type="match status" value="1"/>
</dbReference>
<dbReference type="InterPro" id="IPR036465">
    <property type="entry name" value="vWFA_dom_sf"/>
</dbReference>
<name>A0A9N9DBH5_9GLOM</name>
<keyword evidence="3" id="KW-1185">Reference proteome</keyword>
<dbReference type="SUPFAM" id="SSF53300">
    <property type="entry name" value="vWA-like"/>
    <property type="match status" value="1"/>
</dbReference>
<evidence type="ECO:0000313" key="3">
    <source>
        <dbReference type="Proteomes" id="UP000789831"/>
    </source>
</evidence>
<accession>A0A9N9DBH5</accession>
<organism evidence="2 3">
    <name type="scientific">Ambispora gerdemannii</name>
    <dbReference type="NCBI Taxonomy" id="144530"/>
    <lineage>
        <taxon>Eukaryota</taxon>
        <taxon>Fungi</taxon>
        <taxon>Fungi incertae sedis</taxon>
        <taxon>Mucoromycota</taxon>
        <taxon>Glomeromycotina</taxon>
        <taxon>Glomeromycetes</taxon>
        <taxon>Archaeosporales</taxon>
        <taxon>Ambisporaceae</taxon>
        <taxon>Ambispora</taxon>
    </lineage>
</organism>
<protein>
    <submittedName>
        <fullName evidence="2">3585_t:CDS:1</fullName>
    </submittedName>
</protein>
<dbReference type="Pfam" id="PF13519">
    <property type="entry name" value="VWA_2"/>
    <property type="match status" value="1"/>
</dbReference>
<dbReference type="Proteomes" id="UP000789831">
    <property type="component" value="Unassembled WGS sequence"/>
</dbReference>
<evidence type="ECO:0000313" key="2">
    <source>
        <dbReference type="EMBL" id="CAG8632178.1"/>
    </source>
</evidence>
<dbReference type="InterPro" id="IPR002035">
    <property type="entry name" value="VWF_A"/>
</dbReference>
<feature type="domain" description="VWFA" evidence="1">
    <location>
        <begin position="25"/>
        <end position="244"/>
    </location>
</feature>
<dbReference type="EMBL" id="CAJVPL010003410">
    <property type="protein sequence ID" value="CAG8632178.1"/>
    <property type="molecule type" value="Genomic_DNA"/>
</dbReference>
<gene>
    <name evidence="2" type="ORF">AGERDE_LOCUS10579</name>
</gene>
<dbReference type="AlphaFoldDB" id="A0A9N9DBH5"/>
<dbReference type="OrthoDB" id="2343366at2759"/>
<evidence type="ECO:0000259" key="1">
    <source>
        <dbReference type="PROSITE" id="PS50234"/>
    </source>
</evidence>